<evidence type="ECO:0000313" key="3">
    <source>
        <dbReference type="Proteomes" id="UP000288805"/>
    </source>
</evidence>
<comment type="caution">
    <text evidence="2">The sequence shown here is derived from an EMBL/GenBank/DDBJ whole genome shotgun (WGS) entry which is preliminary data.</text>
</comment>
<gene>
    <name evidence="2" type="ORF">CK203_043248</name>
</gene>
<protein>
    <recommendedName>
        <fullName evidence="1">DUF4283 domain-containing protein</fullName>
    </recommendedName>
</protein>
<dbReference type="EMBL" id="QGNW01000195">
    <property type="protein sequence ID" value="RVW86288.1"/>
    <property type="molecule type" value="Genomic_DNA"/>
</dbReference>
<accession>A0A438HPA3</accession>
<dbReference type="AlphaFoldDB" id="A0A438HPA3"/>
<feature type="domain" description="DUF4283" evidence="1">
    <location>
        <begin position="62"/>
        <end position="146"/>
    </location>
</feature>
<proteinExistence type="predicted"/>
<name>A0A438HPA3_VITVI</name>
<dbReference type="Pfam" id="PF14111">
    <property type="entry name" value="DUF4283"/>
    <property type="match status" value="1"/>
</dbReference>
<evidence type="ECO:0000259" key="1">
    <source>
        <dbReference type="Pfam" id="PF14111"/>
    </source>
</evidence>
<evidence type="ECO:0000313" key="2">
    <source>
        <dbReference type="EMBL" id="RVW86288.1"/>
    </source>
</evidence>
<dbReference type="PANTHER" id="PTHR34427:SF5">
    <property type="entry name" value="DUF4283 DOMAIN-CONTAINING PROTEIN"/>
    <property type="match status" value="1"/>
</dbReference>
<dbReference type="Proteomes" id="UP000288805">
    <property type="component" value="Unassembled WGS sequence"/>
</dbReference>
<sequence length="731" mass="81901">MAETLRRLSVAIGRKESRKDKTMLLKPNLVKTFAEVVKLPRSKGRAAVRVEVRENDLSRNLNKLVHCLVGFWNPSSVRGDNLKSWRTQMAKSWGLKGKLGLTKLERGKVLLEFELLAEVEKALNLGRISVGRLLMRLEKWSPETGCLMEEEQMSEAWVRIVGLPISLWDRFILRRVGEECGGFLIVDSQTEKLEELQWARILVKLNGEELPNAVGNENIASRKEWKEIRSRKRGWGEVYARAGKCMLEEDDDSRLKAQLQSTDGTRGQISGLGSPLDRLRSLDRFSDRPHGGLQLLGGPSKPGPIEDPQSTNLVFGPAGPDLVLSTSNEVGSLLIGLTTMKDPRWAKAKETFVVPGPNICRGLSQPLVEDIAQVGVARPLLGDSPGGNLVSLVSMLRGSTKDETITRWELMEVNNGSNEESREELCLIQTMPQEVKGWEEVSWRKTIWLSSVIKALIRSQMVDLFCLQETKIQAMSEGVVRTLGTGRERSSQGRLTGAMRRFAQIIDKLELFDLPLQGGVLTWSGVEALELPFTEEEIHFALMEINGDKVPSLDGFTMAFWQACWDFVKEEILLAKVLANRLKKVLGKVVSVDQNAFVRGRQILDASLIANEVIDFWHKHGLWVSVDRVDLVVHFNCQILCPGQWGANRLLLEHQGVASRISSFSLPFCLGIRPKNNLTKSELIPVGEVEEIEEMAMELGCRVGPLPTVYWSCPLEPSTRLCLCGMGWKRE</sequence>
<dbReference type="PANTHER" id="PTHR34427">
    <property type="entry name" value="DUF4283 DOMAIN PROTEIN"/>
    <property type="match status" value="1"/>
</dbReference>
<organism evidence="2 3">
    <name type="scientific">Vitis vinifera</name>
    <name type="common">Grape</name>
    <dbReference type="NCBI Taxonomy" id="29760"/>
    <lineage>
        <taxon>Eukaryota</taxon>
        <taxon>Viridiplantae</taxon>
        <taxon>Streptophyta</taxon>
        <taxon>Embryophyta</taxon>
        <taxon>Tracheophyta</taxon>
        <taxon>Spermatophyta</taxon>
        <taxon>Magnoliopsida</taxon>
        <taxon>eudicotyledons</taxon>
        <taxon>Gunneridae</taxon>
        <taxon>Pentapetalae</taxon>
        <taxon>rosids</taxon>
        <taxon>Vitales</taxon>
        <taxon>Vitaceae</taxon>
        <taxon>Viteae</taxon>
        <taxon>Vitis</taxon>
    </lineage>
</organism>
<reference evidence="2 3" key="1">
    <citation type="journal article" date="2018" name="PLoS Genet.">
        <title>Population sequencing reveals clonal diversity and ancestral inbreeding in the grapevine cultivar Chardonnay.</title>
        <authorList>
            <person name="Roach M.J."/>
            <person name="Johnson D.L."/>
            <person name="Bohlmann J."/>
            <person name="van Vuuren H.J."/>
            <person name="Jones S.J."/>
            <person name="Pretorius I.S."/>
            <person name="Schmidt S.A."/>
            <person name="Borneman A.R."/>
        </authorList>
    </citation>
    <scope>NUCLEOTIDE SEQUENCE [LARGE SCALE GENOMIC DNA]</scope>
    <source>
        <strain evidence="3">cv. Chardonnay</strain>
        <tissue evidence="2">Leaf</tissue>
    </source>
</reference>
<dbReference type="InterPro" id="IPR025558">
    <property type="entry name" value="DUF4283"/>
</dbReference>